<dbReference type="InterPro" id="IPR015943">
    <property type="entry name" value="WD40/YVTN_repeat-like_dom_sf"/>
</dbReference>
<accession>A0ABS4XY23</accession>
<dbReference type="GeneID" id="91567760"/>
<evidence type="ECO:0000256" key="1">
    <source>
        <dbReference type="ARBA" id="ARBA00022574"/>
    </source>
</evidence>
<dbReference type="PROSITE" id="PS50082">
    <property type="entry name" value="WD_REPEATS_2"/>
    <property type="match status" value="3"/>
</dbReference>
<dbReference type="SUPFAM" id="SSF50998">
    <property type="entry name" value="Quinoprotein alcohol dehydrogenase-like"/>
    <property type="match status" value="1"/>
</dbReference>
<evidence type="ECO:0000256" key="8">
    <source>
        <dbReference type="PROSITE-ProRule" id="PRU10141"/>
    </source>
</evidence>
<dbReference type="SMART" id="SM00320">
    <property type="entry name" value="WD40"/>
    <property type="match status" value="5"/>
</dbReference>
<dbReference type="PROSITE" id="PS00108">
    <property type="entry name" value="PROTEIN_KINASE_ST"/>
    <property type="match status" value="1"/>
</dbReference>
<dbReference type="SMART" id="SM00220">
    <property type="entry name" value="S_TKc"/>
    <property type="match status" value="1"/>
</dbReference>
<dbReference type="CDD" id="cd14014">
    <property type="entry name" value="STKc_PknB_like"/>
    <property type="match status" value="1"/>
</dbReference>
<keyword evidence="1 7" id="KW-0853">WD repeat</keyword>
<dbReference type="PANTHER" id="PTHR43289">
    <property type="entry name" value="MITOGEN-ACTIVATED PROTEIN KINASE KINASE KINASE 20-RELATED"/>
    <property type="match status" value="1"/>
</dbReference>
<dbReference type="RefSeq" id="WP_209513977.1">
    <property type="nucleotide sequence ID" value="NZ_JAGIOH010000001.1"/>
</dbReference>
<dbReference type="InterPro" id="IPR000719">
    <property type="entry name" value="Prot_kinase_dom"/>
</dbReference>
<feature type="repeat" description="WD" evidence="7">
    <location>
        <begin position="593"/>
        <end position="634"/>
    </location>
</feature>
<dbReference type="Gene3D" id="2.130.10.10">
    <property type="entry name" value="YVTN repeat-like/Quinoprotein amine dehydrogenase"/>
    <property type="match status" value="2"/>
</dbReference>
<feature type="region of interest" description="Disordered" evidence="9">
    <location>
        <begin position="288"/>
        <end position="334"/>
    </location>
</feature>
<dbReference type="SUPFAM" id="SSF56112">
    <property type="entry name" value="Protein kinase-like (PK-like)"/>
    <property type="match status" value="1"/>
</dbReference>
<dbReference type="Gene3D" id="3.30.200.20">
    <property type="entry name" value="Phosphorylase Kinase, domain 1"/>
    <property type="match status" value="1"/>
</dbReference>
<dbReference type="Pfam" id="PF00069">
    <property type="entry name" value="Pkinase"/>
    <property type="match status" value="1"/>
</dbReference>
<evidence type="ECO:0000256" key="3">
    <source>
        <dbReference type="ARBA" id="ARBA00022737"/>
    </source>
</evidence>
<dbReference type="GO" id="GO:0003677">
    <property type="term" value="F:DNA binding"/>
    <property type="evidence" value="ECO:0007669"/>
    <property type="project" value="UniProtKB-KW"/>
</dbReference>
<dbReference type="PROSITE" id="PS00107">
    <property type="entry name" value="PROTEIN_KINASE_ATP"/>
    <property type="match status" value="1"/>
</dbReference>
<dbReference type="CDD" id="cd00200">
    <property type="entry name" value="WD40"/>
    <property type="match status" value="1"/>
</dbReference>
<proteinExistence type="predicted"/>
<evidence type="ECO:0000313" key="11">
    <source>
        <dbReference type="EMBL" id="MBP2401423.1"/>
    </source>
</evidence>
<feature type="compositionally biased region" description="Low complexity" evidence="9">
    <location>
        <begin position="368"/>
        <end position="379"/>
    </location>
</feature>
<dbReference type="PROSITE" id="PS50294">
    <property type="entry name" value="WD_REPEATS_REGION"/>
    <property type="match status" value="1"/>
</dbReference>
<keyword evidence="2" id="KW-0808">Transferase</keyword>
<dbReference type="InterPro" id="IPR017441">
    <property type="entry name" value="Protein_kinase_ATP_BS"/>
</dbReference>
<keyword evidence="11" id="KW-0238">DNA-binding</keyword>
<dbReference type="InterPro" id="IPR011009">
    <property type="entry name" value="Kinase-like_dom_sf"/>
</dbReference>
<feature type="binding site" evidence="8">
    <location>
        <position position="43"/>
    </location>
    <ligand>
        <name>ATP</name>
        <dbReference type="ChEBI" id="CHEBI:30616"/>
    </ligand>
</feature>
<keyword evidence="3" id="KW-0677">Repeat</keyword>
<feature type="repeat" description="WD" evidence="7">
    <location>
        <begin position="563"/>
        <end position="592"/>
    </location>
</feature>
<name>A0ABS4XY23_9ACTN</name>
<keyword evidence="4 8" id="KW-0547">Nucleotide-binding</keyword>
<keyword evidence="12" id="KW-1185">Reference proteome</keyword>
<evidence type="ECO:0000256" key="9">
    <source>
        <dbReference type="SAM" id="MobiDB-lite"/>
    </source>
</evidence>
<dbReference type="PROSITE" id="PS50011">
    <property type="entry name" value="PROTEIN_KINASE_DOM"/>
    <property type="match status" value="1"/>
</dbReference>
<dbReference type="Proteomes" id="UP001519291">
    <property type="component" value="Unassembled WGS sequence"/>
</dbReference>
<evidence type="ECO:0000256" key="4">
    <source>
        <dbReference type="ARBA" id="ARBA00022741"/>
    </source>
</evidence>
<dbReference type="Pfam" id="PF00400">
    <property type="entry name" value="WD40"/>
    <property type="match status" value="5"/>
</dbReference>
<protein>
    <submittedName>
        <fullName evidence="11">DNA-binding beta-propeller fold protein YncE</fullName>
    </submittedName>
</protein>
<dbReference type="InterPro" id="IPR019775">
    <property type="entry name" value="WD40_repeat_CS"/>
</dbReference>
<gene>
    <name evidence="11" type="ORF">JO379_000892</name>
</gene>
<comment type="caution">
    <text evidence="11">The sequence shown here is derived from an EMBL/GenBank/DDBJ whole genome shotgun (WGS) entry which is preliminary data.</text>
</comment>
<dbReference type="EMBL" id="JAGIOH010000001">
    <property type="protein sequence ID" value="MBP2401423.1"/>
    <property type="molecule type" value="Genomic_DNA"/>
</dbReference>
<keyword evidence="6 8" id="KW-0067">ATP-binding</keyword>
<sequence length="675" mass="70189">MDALWPDDPQWVGPYRLDGRLGAGGMGQVYLGTSPGGRKVAVKLIRAELAATPQFRTRFAREVDAARQVGGFHTAQVVDADPDAESPWLVTAFIPGPTLRQVVVERGPLAADAVLRLGAGLAEGLTAIHRCGLVHRDLKPGNVIMAEDGPRIIDFGIARAVDASSLTATGAIVGTYAYMSPEQIRADRAGPASDVFALGSVLAFAATGRSPFDAPTLLAVVQRILDEPPVLGGLDGELRRLLVSCLAKDPADRPAVAGLPARFAGARGGEAAVHPPRPEQTVVLAPAERTRPEPVAPRDGAADAGAGAQPYAVGARGPAPVASAESGPTVPGTGRVSRRAFIVGGLAVAAATAVTVPVLLRREDGDDPSSPASASPQSAGAKEVTLKGPVSVHALAFAPDGTSLVTAGGEGTIWRWDLATGRSTTTRIGVAEYLQPNAFSRDVKLLVRAEKNKVLLWDVATGRTVGTFTGITSYRLQDGFVSAMSLSPDGRTLAASTSKGLYVWDVVSGRTLDVHEDSTSGPTAFSPDGKLLISGYPLQVRQMPGGRTLAALDEGTTSREALFSPDGQILAIAQLDDTVRLWNTSSRQDVVTLKGHKARIQALAFHPGGRTLASADQGGTVRLWDTATATVTTTFTSHNSIAAVAFSPDGKTLAAGLNGGTSYSTHDTVRLWKLP</sequence>
<dbReference type="InterPro" id="IPR001680">
    <property type="entry name" value="WD40_rpt"/>
</dbReference>
<evidence type="ECO:0000259" key="10">
    <source>
        <dbReference type="PROSITE" id="PS50011"/>
    </source>
</evidence>
<feature type="region of interest" description="Disordered" evidence="9">
    <location>
        <begin position="362"/>
        <end position="382"/>
    </location>
</feature>
<reference evidence="11 12" key="1">
    <citation type="submission" date="2021-03" db="EMBL/GenBank/DDBJ databases">
        <title>Sequencing the genomes of 1000 actinobacteria strains.</title>
        <authorList>
            <person name="Klenk H.-P."/>
        </authorList>
    </citation>
    <scope>NUCLEOTIDE SEQUENCE [LARGE SCALE GENOMIC DNA]</scope>
    <source>
        <strain evidence="11 12">DSM 41480</strain>
    </source>
</reference>
<evidence type="ECO:0000313" key="12">
    <source>
        <dbReference type="Proteomes" id="UP001519291"/>
    </source>
</evidence>
<keyword evidence="5" id="KW-0418">Kinase</keyword>
<dbReference type="PANTHER" id="PTHR43289:SF34">
    <property type="entry name" value="SERINE_THREONINE-PROTEIN KINASE YBDM-RELATED"/>
    <property type="match status" value="1"/>
</dbReference>
<evidence type="ECO:0000256" key="7">
    <source>
        <dbReference type="PROSITE-ProRule" id="PRU00221"/>
    </source>
</evidence>
<feature type="domain" description="Protein kinase" evidence="10">
    <location>
        <begin position="15"/>
        <end position="277"/>
    </location>
</feature>
<dbReference type="PROSITE" id="PS00678">
    <property type="entry name" value="WD_REPEATS_1"/>
    <property type="match status" value="1"/>
</dbReference>
<dbReference type="Gene3D" id="1.10.510.10">
    <property type="entry name" value="Transferase(Phosphotransferase) domain 1"/>
    <property type="match status" value="1"/>
</dbReference>
<feature type="repeat" description="WD" evidence="7">
    <location>
        <begin position="392"/>
        <end position="426"/>
    </location>
</feature>
<dbReference type="InterPro" id="IPR011047">
    <property type="entry name" value="Quinoprotein_ADH-like_sf"/>
</dbReference>
<organism evidence="11 12">
    <name type="scientific">Streptomyces syringium</name>
    <dbReference type="NCBI Taxonomy" id="76729"/>
    <lineage>
        <taxon>Bacteria</taxon>
        <taxon>Bacillati</taxon>
        <taxon>Actinomycetota</taxon>
        <taxon>Actinomycetes</taxon>
        <taxon>Kitasatosporales</taxon>
        <taxon>Streptomycetaceae</taxon>
        <taxon>Streptomyces</taxon>
    </lineage>
</organism>
<evidence type="ECO:0000256" key="2">
    <source>
        <dbReference type="ARBA" id="ARBA00022679"/>
    </source>
</evidence>
<evidence type="ECO:0000256" key="5">
    <source>
        <dbReference type="ARBA" id="ARBA00022777"/>
    </source>
</evidence>
<evidence type="ECO:0000256" key="6">
    <source>
        <dbReference type="ARBA" id="ARBA00022840"/>
    </source>
</evidence>
<dbReference type="InterPro" id="IPR008271">
    <property type="entry name" value="Ser/Thr_kinase_AS"/>
</dbReference>